<dbReference type="PANTHER" id="PTHR43143:SF1">
    <property type="entry name" value="SERINE_THREONINE-PROTEIN PHOSPHATASE CPPED1"/>
    <property type="match status" value="1"/>
</dbReference>
<evidence type="ECO:0000256" key="1">
    <source>
        <dbReference type="SAM" id="SignalP"/>
    </source>
</evidence>
<keyword evidence="4" id="KW-1185">Reference proteome</keyword>
<accession>A0ABX0QH11</accession>
<feature type="domain" description="Calcineurin-like phosphoesterase" evidence="2">
    <location>
        <begin position="51"/>
        <end position="269"/>
    </location>
</feature>
<gene>
    <name evidence="3" type="ORF">F7231_08120</name>
</gene>
<proteinExistence type="predicted"/>
<protein>
    <submittedName>
        <fullName evidence="3">Metallophosphoesterase</fullName>
    </submittedName>
</protein>
<dbReference type="PANTHER" id="PTHR43143">
    <property type="entry name" value="METALLOPHOSPHOESTERASE, CALCINEURIN SUPERFAMILY"/>
    <property type="match status" value="1"/>
</dbReference>
<dbReference type="EMBL" id="WAEL01000002">
    <property type="protein sequence ID" value="NID10138.1"/>
    <property type="molecule type" value="Genomic_DNA"/>
</dbReference>
<name>A0ABX0QH11_9BACT</name>
<evidence type="ECO:0000259" key="2">
    <source>
        <dbReference type="Pfam" id="PF00149"/>
    </source>
</evidence>
<evidence type="ECO:0000313" key="4">
    <source>
        <dbReference type="Proteomes" id="UP000606008"/>
    </source>
</evidence>
<comment type="caution">
    <text evidence="3">The sequence shown here is derived from an EMBL/GenBank/DDBJ whole genome shotgun (WGS) entry which is preliminary data.</text>
</comment>
<reference evidence="4" key="1">
    <citation type="submission" date="2019-09" db="EMBL/GenBank/DDBJ databases">
        <authorList>
            <person name="Jung D.-H."/>
        </authorList>
    </citation>
    <scope>NUCLEOTIDE SEQUENCE [LARGE SCALE GENOMIC DNA]</scope>
    <source>
        <strain evidence="4">JA-25</strain>
    </source>
</reference>
<reference evidence="4" key="2">
    <citation type="submission" date="2023-07" db="EMBL/GenBank/DDBJ databases">
        <authorList>
            <person name="Jung D.-H."/>
        </authorList>
    </citation>
    <scope>NUCLEOTIDE SEQUENCE [LARGE SCALE GENOMIC DNA]</scope>
    <source>
        <strain evidence="4">JA-25</strain>
    </source>
</reference>
<dbReference type="Proteomes" id="UP000606008">
    <property type="component" value="Unassembled WGS sequence"/>
</dbReference>
<organism evidence="3 4">
    <name type="scientific">Fibrivirga algicola</name>
    <dbReference type="NCBI Taxonomy" id="2950420"/>
    <lineage>
        <taxon>Bacteria</taxon>
        <taxon>Pseudomonadati</taxon>
        <taxon>Bacteroidota</taxon>
        <taxon>Cytophagia</taxon>
        <taxon>Cytophagales</taxon>
        <taxon>Spirosomataceae</taxon>
        <taxon>Fibrivirga</taxon>
    </lineage>
</organism>
<dbReference type="InterPro" id="IPR051918">
    <property type="entry name" value="STPP_CPPED1"/>
</dbReference>
<feature type="chain" id="PRO_5046482285" evidence="1">
    <location>
        <begin position="24"/>
        <end position="322"/>
    </location>
</feature>
<dbReference type="Gene3D" id="3.60.21.10">
    <property type="match status" value="1"/>
</dbReference>
<feature type="signal peptide" evidence="1">
    <location>
        <begin position="1"/>
        <end position="23"/>
    </location>
</feature>
<dbReference type="Pfam" id="PF00149">
    <property type="entry name" value="Metallophos"/>
    <property type="match status" value="1"/>
</dbReference>
<keyword evidence="1" id="KW-0732">Signal</keyword>
<evidence type="ECO:0000313" key="3">
    <source>
        <dbReference type="EMBL" id="NID10138.1"/>
    </source>
</evidence>
<sequence length="322" mass="35716">MNRRNLIKQVSAGMATLATPTLAAHATSLCTDQCVSAGTSPLQAHPPNRSLRIAHLTDIHMQSVVGAAKGFARCLHHAQNLTSPPDLLINGGDAIMEGHGRSRNSVERQWALYRDVLKQDNSLPILSCVGNHDIWCREETAIGLADGRKWAMDELALSRPYYSLDRNGWHLIILDSVQANADGSWYTAHLDEAQYDWLAADLRATPAHVPVLVVTHIPILAACVFFDGKRYEGQTWNVPGRWMHADARRLVDLFDTHPNVKACLSGHIHLTDRVDYNGVSYYCNGAVSGAWWFGTYQHTAAGYALVDLYDDGTVQNQYVAYR</sequence>
<dbReference type="SUPFAM" id="SSF56300">
    <property type="entry name" value="Metallo-dependent phosphatases"/>
    <property type="match status" value="1"/>
</dbReference>
<dbReference type="InterPro" id="IPR004843">
    <property type="entry name" value="Calcineurin-like_PHP"/>
</dbReference>
<dbReference type="InterPro" id="IPR029052">
    <property type="entry name" value="Metallo-depent_PP-like"/>
</dbReference>
<dbReference type="RefSeq" id="WP_166691530.1">
    <property type="nucleotide sequence ID" value="NZ_WAEL01000002.1"/>
</dbReference>